<dbReference type="PANTHER" id="PTHR43619:SF2">
    <property type="entry name" value="S-ADENOSYL-L-METHIONINE-DEPENDENT METHYLTRANSFERASES SUPERFAMILY PROTEIN"/>
    <property type="match status" value="1"/>
</dbReference>
<reference evidence="7 8" key="1">
    <citation type="submission" date="2019-07" db="EMBL/GenBank/DDBJ databases">
        <title>New Mycobacterium species.</title>
        <authorList>
            <person name="Tortoli E."/>
            <person name="Ghielmetti G."/>
            <person name="Friedel U."/>
            <person name="Trovato A."/>
        </authorList>
    </citation>
    <scope>NUCLEOTIDE SEQUENCE [LARGE SCALE GENOMIC DNA]</scope>
    <source>
        <strain evidence="7 8">16-83</strain>
    </source>
</reference>
<evidence type="ECO:0000256" key="6">
    <source>
        <dbReference type="RuleBase" id="RU362030"/>
    </source>
</evidence>
<dbReference type="NCBIfam" id="TIGR00027">
    <property type="entry name" value="mthyl_TIGR00027"/>
    <property type="match status" value="1"/>
</dbReference>
<dbReference type="Gene3D" id="3.40.50.150">
    <property type="entry name" value="Vaccinia Virus protein VP39"/>
    <property type="match status" value="1"/>
</dbReference>
<evidence type="ECO:0000256" key="5">
    <source>
        <dbReference type="ARBA" id="ARBA00022691"/>
    </source>
</evidence>
<comment type="caution">
    <text evidence="7">The sequence shown here is derived from an EMBL/GenBank/DDBJ whole genome shotgun (WGS) entry which is preliminary data.</text>
</comment>
<evidence type="ECO:0000256" key="3">
    <source>
        <dbReference type="ARBA" id="ARBA00022603"/>
    </source>
</evidence>
<keyword evidence="3 6" id="KW-0489">Methyltransferase</keyword>
<evidence type="ECO:0000256" key="4">
    <source>
        <dbReference type="ARBA" id="ARBA00022679"/>
    </source>
</evidence>
<dbReference type="GO" id="GO:0032259">
    <property type="term" value="P:methylation"/>
    <property type="evidence" value="ECO:0007669"/>
    <property type="project" value="UniProtKB-KW"/>
</dbReference>
<dbReference type="SUPFAM" id="SSF53335">
    <property type="entry name" value="S-adenosyl-L-methionine-dependent methyltransferases"/>
    <property type="match status" value="1"/>
</dbReference>
<keyword evidence="5 6" id="KW-0949">S-adenosyl-L-methionine</keyword>
<dbReference type="PANTHER" id="PTHR43619">
    <property type="entry name" value="S-ADENOSYL-L-METHIONINE-DEPENDENT METHYLTRANSFERASE YKTD-RELATED"/>
    <property type="match status" value="1"/>
</dbReference>
<proteinExistence type="inferred from homology"/>
<protein>
    <recommendedName>
        <fullName evidence="6">S-adenosyl-L-methionine-dependent methyltransferase</fullName>
        <ecNumber evidence="6">2.1.1.-</ecNumber>
    </recommendedName>
</protein>
<name>A0A557WWQ8_9MYCO</name>
<dbReference type="OrthoDB" id="9806164at2"/>
<sequence length="304" mass="33881">MSRTDDDTWSITESVGATALEVAAARAVESESDNPLISDPYARLFLDEAGPGIWSLFAQPTLPDDPDVRAQLRAMVDFMAVRTVFFDEFFLTAARAGVSQMVILASGLDSRAWRLPWPDGITVYEVDQPQVLDFKTRTLSRHGALPAVTPVYVPVDLRHDWPQALCDAGFDPARPTCWSAEGLLRYLTPSAQDLLFERIHALSAPGTLLATNAVGAEAFDPRWQARQRDQMDRLHAAAARLVDADVVDVEELWYPQERTDVGSWLTDHGWAATTTPLRDWLTRYGRDEAAKDLMPNLFVSARRP</sequence>
<accession>A0A557WWQ8</accession>
<evidence type="ECO:0000256" key="1">
    <source>
        <dbReference type="ARBA" id="ARBA00003907"/>
    </source>
</evidence>
<evidence type="ECO:0000256" key="2">
    <source>
        <dbReference type="ARBA" id="ARBA00008138"/>
    </source>
</evidence>
<dbReference type="InterPro" id="IPR011610">
    <property type="entry name" value="SAM_mthyl_Trfase_ML2640-like"/>
</dbReference>
<dbReference type="Proteomes" id="UP000320513">
    <property type="component" value="Unassembled WGS sequence"/>
</dbReference>
<dbReference type="InterPro" id="IPR029063">
    <property type="entry name" value="SAM-dependent_MTases_sf"/>
</dbReference>
<comment type="function">
    <text evidence="1 6">Exhibits S-adenosyl-L-methionine-dependent methyltransferase activity.</text>
</comment>
<organism evidence="7 8">
    <name type="scientific">Mycobacterium helveticum</name>
    <dbReference type="NCBI Taxonomy" id="2592811"/>
    <lineage>
        <taxon>Bacteria</taxon>
        <taxon>Bacillati</taxon>
        <taxon>Actinomycetota</taxon>
        <taxon>Actinomycetes</taxon>
        <taxon>Mycobacteriales</taxon>
        <taxon>Mycobacteriaceae</taxon>
        <taxon>Mycobacterium</taxon>
    </lineage>
</organism>
<comment type="similarity">
    <text evidence="2 6">Belongs to the UPF0677 family.</text>
</comment>
<dbReference type="GO" id="GO:0008168">
    <property type="term" value="F:methyltransferase activity"/>
    <property type="evidence" value="ECO:0007669"/>
    <property type="project" value="UniProtKB-UniRule"/>
</dbReference>
<gene>
    <name evidence="7" type="ORF">FPZ47_26450</name>
</gene>
<keyword evidence="4 7" id="KW-0808">Transferase</keyword>
<dbReference type="InterPro" id="IPR007213">
    <property type="entry name" value="Ppm1/Ppm2/Tcmp"/>
</dbReference>
<dbReference type="RefSeq" id="WP_144957021.1">
    <property type="nucleotide sequence ID" value="NZ_VMQU01000212.1"/>
</dbReference>
<dbReference type="EC" id="2.1.1.-" evidence="6"/>
<keyword evidence="8" id="KW-1185">Reference proteome</keyword>
<dbReference type="AlphaFoldDB" id="A0A557WWQ8"/>
<evidence type="ECO:0000313" key="8">
    <source>
        <dbReference type="Proteomes" id="UP000320513"/>
    </source>
</evidence>
<dbReference type="EMBL" id="VMQU01000212">
    <property type="protein sequence ID" value="TVS77699.1"/>
    <property type="molecule type" value="Genomic_DNA"/>
</dbReference>
<evidence type="ECO:0000313" key="7">
    <source>
        <dbReference type="EMBL" id="TVS77699.1"/>
    </source>
</evidence>
<dbReference type="Pfam" id="PF04072">
    <property type="entry name" value="LCM"/>
    <property type="match status" value="1"/>
</dbReference>